<reference evidence="1 2" key="1">
    <citation type="submission" date="2009-01" db="EMBL/GenBank/DDBJ databases">
        <title>Complete sequence of Geobacter sp. FRC-32.</title>
        <authorList>
            <consortium name="US DOE Joint Genome Institute"/>
            <person name="Lucas S."/>
            <person name="Copeland A."/>
            <person name="Lapidus A."/>
            <person name="Glavina del Rio T."/>
            <person name="Dalin E."/>
            <person name="Tice H."/>
            <person name="Bruce D."/>
            <person name="Goodwin L."/>
            <person name="Pitluck S."/>
            <person name="Saunders E."/>
            <person name="Brettin T."/>
            <person name="Detter J.C."/>
            <person name="Han C."/>
            <person name="Larimer F."/>
            <person name="Land M."/>
            <person name="Hauser L."/>
            <person name="Kyrpides N."/>
            <person name="Ovchinnikova G."/>
            <person name="Kostka J."/>
            <person name="Richardson P."/>
        </authorList>
    </citation>
    <scope>NUCLEOTIDE SEQUENCE [LARGE SCALE GENOMIC DNA]</scope>
    <source>
        <strain evidence="2">DSM 22248 / JCM 15807 / FRC-32</strain>
    </source>
</reference>
<dbReference type="AlphaFoldDB" id="B9M9K5"/>
<dbReference type="HOGENOM" id="CLU_606603_0_0_7"/>
<dbReference type="STRING" id="316067.Geob_2223"/>
<evidence type="ECO:0000313" key="2">
    <source>
        <dbReference type="Proteomes" id="UP000007721"/>
    </source>
</evidence>
<dbReference type="Proteomes" id="UP000007721">
    <property type="component" value="Chromosome"/>
</dbReference>
<dbReference type="OrthoDB" id="4760135at2"/>
<keyword evidence="2" id="KW-1185">Reference proteome</keyword>
<proteinExistence type="predicted"/>
<dbReference type="EMBL" id="CP001390">
    <property type="protein sequence ID" value="ACM20577.2"/>
    <property type="molecule type" value="Genomic_DNA"/>
</dbReference>
<protein>
    <submittedName>
        <fullName evidence="1">Uncharacterized protein</fullName>
    </submittedName>
</protein>
<dbReference type="eggNOG" id="ENOG502Z9CC">
    <property type="taxonomic scope" value="Bacteria"/>
</dbReference>
<accession>B9M9K5</accession>
<sequence>MDNAALQILKGEAQSLITRIDRMEPFALRMPMVLAAAVPLPAQVAIERHLSGKRLKMRAMMTGYLKWLESPEGRAASPSLAQRRFSFLRLRFIAILAQLDIFAIVFNQRSEHDTGIWLSGLDVFAADALTLPGKYYQAPPVICFLERSPGAAIRRARTRLPGGDDNPVAVIQIPRERMIGGGIASSLVHEVGHQGAALLDLVTSLRIELQKRKRNAGNDQIAWRCWDRWTSEIVADLWAVARLGVSATVGLMTVVGLPKPFMFRVDFEDPHPAPWIRVMLSCAMGQELYPHSQWQALAKNWEAFYPCEGLEAGRLRLFALLQKTMPEFVKWLVHYRPKALRGKTLQDALSNTDLQPARLGAIYKSWKEMPQLIKTASPTLVFAVIGQAKMNGLITAEEESRVLADMLRYWALKITLDTTAVCAGMSRAHQPLTV</sequence>
<organism evidence="1 2">
    <name type="scientific">Geotalea daltonii (strain DSM 22248 / JCM 15807 / FRC-32)</name>
    <name type="common">Geobacter daltonii</name>
    <dbReference type="NCBI Taxonomy" id="316067"/>
    <lineage>
        <taxon>Bacteria</taxon>
        <taxon>Pseudomonadati</taxon>
        <taxon>Thermodesulfobacteriota</taxon>
        <taxon>Desulfuromonadia</taxon>
        <taxon>Geobacterales</taxon>
        <taxon>Geobacteraceae</taxon>
        <taxon>Geotalea</taxon>
    </lineage>
</organism>
<evidence type="ECO:0000313" key="1">
    <source>
        <dbReference type="EMBL" id="ACM20577.2"/>
    </source>
</evidence>
<dbReference type="KEGG" id="geo:Geob_2223"/>
<gene>
    <name evidence="1" type="ordered locus">Geob_2223</name>
</gene>
<name>B9M9K5_GEODF</name>